<evidence type="ECO:0000313" key="2">
    <source>
        <dbReference type="EMBL" id="MCT2398082.1"/>
    </source>
</evidence>
<feature type="region of interest" description="Disordered" evidence="1">
    <location>
        <begin position="59"/>
        <end position="81"/>
    </location>
</feature>
<dbReference type="Proteomes" id="UP001165583">
    <property type="component" value="Unassembled WGS sequence"/>
</dbReference>
<gene>
    <name evidence="2" type="ORF">NZK81_00830</name>
</gene>
<sequence>MYPNAASRKDALRASIDALDEIVSLYDRLGLMVPAVHAATALEAARSALANGMGAAAMPDEPCGRQGIETGSAPVRSAGRG</sequence>
<evidence type="ECO:0000313" key="3">
    <source>
        <dbReference type="Proteomes" id="UP001165583"/>
    </source>
</evidence>
<proteinExistence type="predicted"/>
<dbReference type="EMBL" id="JANZXA010000001">
    <property type="protein sequence ID" value="MCT2398082.1"/>
    <property type="molecule type" value="Genomic_DNA"/>
</dbReference>
<evidence type="ECO:0000256" key="1">
    <source>
        <dbReference type="SAM" id="MobiDB-lite"/>
    </source>
</evidence>
<name>A0ABT2I0F6_9SPHN</name>
<comment type="caution">
    <text evidence="2">The sequence shown here is derived from an EMBL/GenBank/DDBJ whole genome shotgun (WGS) entry which is preliminary data.</text>
</comment>
<organism evidence="2 3">
    <name type="scientific">Novosphingobium mangrovi</name>
    <name type="common">ex Huang et al. 2023</name>
    <dbReference type="NCBI Taxonomy" id="2976432"/>
    <lineage>
        <taxon>Bacteria</taxon>
        <taxon>Pseudomonadati</taxon>
        <taxon>Pseudomonadota</taxon>
        <taxon>Alphaproteobacteria</taxon>
        <taxon>Sphingomonadales</taxon>
        <taxon>Sphingomonadaceae</taxon>
        <taxon>Novosphingobium</taxon>
    </lineage>
</organism>
<reference evidence="2" key="1">
    <citation type="submission" date="2022-09" db="EMBL/GenBank/DDBJ databases">
        <title>Novosphingobium sp. Nov., a polycyclic aromatic hydrocarbon-degrading bacterium isolated form mangrove sediments in HongKong.</title>
        <authorList>
            <person name="Hu Z."/>
        </authorList>
    </citation>
    <scope>NUCLEOTIDE SEQUENCE</scope>
    <source>
        <strain evidence="2">HK4-1</strain>
    </source>
</reference>
<dbReference type="RefSeq" id="WP_260043151.1">
    <property type="nucleotide sequence ID" value="NZ_JANZXA010000001.1"/>
</dbReference>
<keyword evidence="3" id="KW-1185">Reference proteome</keyword>
<accession>A0ABT2I0F6</accession>
<protein>
    <submittedName>
        <fullName evidence="2">Uncharacterized protein</fullName>
    </submittedName>
</protein>